<dbReference type="Gene3D" id="1.20.810.10">
    <property type="entry name" value="Cytochrome Bc1 Complex, Chain C"/>
    <property type="match status" value="1"/>
</dbReference>
<name>A0ABN1H692_9ACTN</name>
<dbReference type="Pfam" id="PF13631">
    <property type="entry name" value="Cytochrom_B_N_2"/>
    <property type="match status" value="1"/>
</dbReference>
<feature type="transmembrane region" description="Helical" evidence="6">
    <location>
        <begin position="339"/>
        <end position="360"/>
    </location>
</feature>
<feature type="transmembrane region" description="Helical" evidence="6">
    <location>
        <begin position="119"/>
        <end position="138"/>
    </location>
</feature>
<evidence type="ECO:0000313" key="9">
    <source>
        <dbReference type="Proteomes" id="UP001500957"/>
    </source>
</evidence>
<proteinExistence type="predicted"/>
<dbReference type="PANTHER" id="PTHR19271:SF16">
    <property type="entry name" value="CYTOCHROME B"/>
    <property type="match status" value="1"/>
</dbReference>
<evidence type="ECO:0000256" key="4">
    <source>
        <dbReference type="ARBA" id="ARBA00029351"/>
    </source>
</evidence>
<feature type="transmembrane region" description="Helical" evidence="6">
    <location>
        <begin position="150"/>
        <end position="170"/>
    </location>
</feature>
<dbReference type="InterPro" id="IPR005797">
    <property type="entry name" value="Cyt_b/b6_N"/>
</dbReference>
<dbReference type="EMBL" id="BAAAHE010000037">
    <property type="protein sequence ID" value="GAA0630156.1"/>
    <property type="molecule type" value="Genomic_DNA"/>
</dbReference>
<comment type="cofactor">
    <cofactor evidence="1">
        <name>heme</name>
        <dbReference type="ChEBI" id="CHEBI:30413"/>
    </cofactor>
</comment>
<feature type="transmembrane region" description="Helical" evidence="6">
    <location>
        <begin position="216"/>
        <end position="240"/>
    </location>
</feature>
<evidence type="ECO:0000259" key="7">
    <source>
        <dbReference type="PROSITE" id="PS51002"/>
    </source>
</evidence>
<keyword evidence="6" id="KW-0812">Transmembrane</keyword>
<feature type="domain" description="Cytochrome b/b6 N-terminal region profile" evidence="7">
    <location>
        <begin position="21"/>
        <end position="247"/>
    </location>
</feature>
<keyword evidence="6" id="KW-1133">Transmembrane helix</keyword>
<feature type="transmembrane region" description="Helical" evidence="6">
    <location>
        <begin position="405"/>
        <end position="428"/>
    </location>
</feature>
<feature type="transmembrane region" description="Helical" evidence="6">
    <location>
        <begin position="54"/>
        <end position="73"/>
    </location>
</feature>
<organism evidence="8 9">
    <name type="scientific">Sporichthya brevicatena</name>
    <dbReference type="NCBI Taxonomy" id="171442"/>
    <lineage>
        <taxon>Bacteria</taxon>
        <taxon>Bacillati</taxon>
        <taxon>Actinomycetota</taxon>
        <taxon>Actinomycetes</taxon>
        <taxon>Sporichthyales</taxon>
        <taxon>Sporichthyaceae</taxon>
        <taxon>Sporichthya</taxon>
    </lineage>
</organism>
<comment type="catalytic activity">
    <reaction evidence="4">
        <text>a quinol + 2 Fe(III)-[cytochrome c](out) = a quinone + 2 Fe(II)-[cytochrome c](out) + 2 H(+)(out)</text>
        <dbReference type="Rhea" id="RHEA:11484"/>
        <dbReference type="Rhea" id="RHEA-COMP:10350"/>
        <dbReference type="Rhea" id="RHEA-COMP:14399"/>
        <dbReference type="ChEBI" id="CHEBI:15378"/>
        <dbReference type="ChEBI" id="CHEBI:24646"/>
        <dbReference type="ChEBI" id="CHEBI:29033"/>
        <dbReference type="ChEBI" id="CHEBI:29034"/>
        <dbReference type="ChEBI" id="CHEBI:132124"/>
        <dbReference type="EC" id="7.1.1.8"/>
    </reaction>
</comment>
<evidence type="ECO:0000256" key="6">
    <source>
        <dbReference type="SAM" id="Phobius"/>
    </source>
</evidence>
<evidence type="ECO:0000256" key="1">
    <source>
        <dbReference type="ARBA" id="ARBA00001971"/>
    </source>
</evidence>
<evidence type="ECO:0000256" key="3">
    <source>
        <dbReference type="ARBA" id="ARBA00016116"/>
    </source>
</evidence>
<dbReference type="SUPFAM" id="SSF81342">
    <property type="entry name" value="Transmembrane di-heme cytochromes"/>
    <property type="match status" value="1"/>
</dbReference>
<feature type="transmembrane region" description="Helical" evidence="6">
    <location>
        <begin position="380"/>
        <end position="399"/>
    </location>
</feature>
<keyword evidence="9" id="KW-1185">Reference proteome</keyword>
<sequence length="552" mass="60728">MTTPTPPPAPLTPAAKAGAGVATYLDERLGTNAAAKKNLRKVFPEHWSFMLGEIALYSFIILLATGVYLTLFFRPSMQEVEYEGSYEPLRGVHMSEAYASTLDISFDVRGGLLMRQIHHWAALIFVAAIFLHLFRIFFTGAFRKPRELNWLIGNGLLTLALIEGFAGYTIPDDLLSGTGLRIAEGVMLSVPVVGTYVQFFLFGGEFPGEAIVPRLFVVHVLLLPGIMLALITIHLMLVVVQKHTQFPGPGRTNENVVGFPLMPVYMAKAGGFFFVVFGICALLGGIAQINPVWLYGPYFPDQISAGSQPDFYIGFLEGSLRAMPNWETNLFGHTISWNILVPGLILPGVMFTIMALYPFIEAWVTGDKREHHLLDRPRDVPVRTALGAMSIAFYLLLFINGGNDIIGFTFGISINNVTRFTQVALFVVPPLVFMITKRACIGLQRADLNKVLHGRETGIIKRLPNGEFIEVHAPISAEERFTLMARNNYAPLDPGPATDAEGIPAPGHKAAKLQARLSKFWYADDLPKPSAEEYAELTAGHGHGDDHDGGHH</sequence>
<reference evidence="8 9" key="1">
    <citation type="journal article" date="2019" name="Int. J. Syst. Evol. Microbiol.">
        <title>The Global Catalogue of Microorganisms (GCM) 10K type strain sequencing project: providing services to taxonomists for standard genome sequencing and annotation.</title>
        <authorList>
            <consortium name="The Broad Institute Genomics Platform"/>
            <consortium name="The Broad Institute Genome Sequencing Center for Infectious Disease"/>
            <person name="Wu L."/>
            <person name="Ma J."/>
        </authorList>
    </citation>
    <scope>NUCLEOTIDE SEQUENCE [LARGE SCALE GENOMIC DNA]</scope>
    <source>
        <strain evidence="8 9">JCM 10671</strain>
    </source>
</reference>
<dbReference type="PANTHER" id="PTHR19271">
    <property type="entry name" value="CYTOCHROME B"/>
    <property type="match status" value="1"/>
</dbReference>
<dbReference type="PROSITE" id="PS51002">
    <property type="entry name" value="CYTB_NTER"/>
    <property type="match status" value="1"/>
</dbReference>
<feature type="transmembrane region" description="Helical" evidence="6">
    <location>
        <begin position="182"/>
        <end position="204"/>
    </location>
</feature>
<evidence type="ECO:0000313" key="8">
    <source>
        <dbReference type="EMBL" id="GAA0630156.1"/>
    </source>
</evidence>
<dbReference type="InterPro" id="IPR016174">
    <property type="entry name" value="Di-haem_cyt_TM"/>
</dbReference>
<comment type="caution">
    <text evidence="8">The sequence shown here is derived from an EMBL/GenBank/DDBJ whole genome shotgun (WGS) entry which is preliminary data.</text>
</comment>
<dbReference type="InterPro" id="IPR027387">
    <property type="entry name" value="Cytb/b6-like_sf"/>
</dbReference>
<protein>
    <recommendedName>
        <fullName evidence="3">Cytochrome bc1 complex cytochrome b subunit</fullName>
        <ecNumber evidence="2">7.1.1.8</ecNumber>
    </recommendedName>
    <alternativeName>
        <fullName evidence="5">Cytochrome bc1 reductase complex subunit QcrB</fullName>
    </alternativeName>
</protein>
<gene>
    <name evidence="8" type="ORF">GCM10009547_37350</name>
</gene>
<evidence type="ECO:0000256" key="5">
    <source>
        <dbReference type="ARBA" id="ARBA00029568"/>
    </source>
</evidence>
<keyword evidence="6" id="KW-0472">Membrane</keyword>
<dbReference type="Proteomes" id="UP001500957">
    <property type="component" value="Unassembled WGS sequence"/>
</dbReference>
<dbReference type="EC" id="7.1.1.8" evidence="2"/>
<dbReference type="RefSeq" id="WP_344607546.1">
    <property type="nucleotide sequence ID" value="NZ_BAAAHE010000037.1"/>
</dbReference>
<feature type="transmembrane region" description="Helical" evidence="6">
    <location>
        <begin position="269"/>
        <end position="289"/>
    </location>
</feature>
<accession>A0ABN1H692</accession>
<evidence type="ECO:0000256" key="2">
    <source>
        <dbReference type="ARBA" id="ARBA00012951"/>
    </source>
</evidence>